<evidence type="ECO:0000313" key="1">
    <source>
        <dbReference type="EMBL" id="KAB1262582.1"/>
    </source>
</evidence>
<comment type="caution">
    <text evidence="1">The sequence shown here is derived from an EMBL/GenBank/DDBJ whole genome shotgun (WGS) entry which is preliminary data.</text>
</comment>
<reference evidence="1 2" key="1">
    <citation type="journal article" date="2019" name="Mol. Ecol. Resour.">
        <title>Improving Illumina assemblies with Hi-C and long reads: an example with the North African dromedary.</title>
        <authorList>
            <person name="Elbers J.P."/>
            <person name="Rogers M.F."/>
            <person name="Perelman P.L."/>
            <person name="Proskuryakova A.A."/>
            <person name="Serdyukova N.A."/>
            <person name="Johnson W.E."/>
            <person name="Horin P."/>
            <person name="Corander J."/>
            <person name="Murphy D."/>
            <person name="Burger P.A."/>
        </authorList>
    </citation>
    <scope>NUCLEOTIDE SEQUENCE [LARGE SCALE GENOMIC DNA]</scope>
    <source>
        <strain evidence="1">Drom800</strain>
        <tissue evidence="1">Blood</tissue>
    </source>
</reference>
<keyword evidence="2" id="KW-1185">Reference proteome</keyword>
<organism evidence="1 2">
    <name type="scientific">Camelus dromedarius</name>
    <name type="common">Dromedary</name>
    <name type="synonym">Arabian camel</name>
    <dbReference type="NCBI Taxonomy" id="9838"/>
    <lineage>
        <taxon>Eukaryota</taxon>
        <taxon>Metazoa</taxon>
        <taxon>Chordata</taxon>
        <taxon>Craniata</taxon>
        <taxon>Vertebrata</taxon>
        <taxon>Euteleostomi</taxon>
        <taxon>Mammalia</taxon>
        <taxon>Eutheria</taxon>
        <taxon>Laurasiatheria</taxon>
        <taxon>Artiodactyla</taxon>
        <taxon>Tylopoda</taxon>
        <taxon>Camelidae</taxon>
        <taxon>Camelus</taxon>
    </lineage>
</organism>
<name>A0A5N4CUQ9_CAMDR</name>
<dbReference type="AlphaFoldDB" id="A0A5N4CUQ9"/>
<evidence type="ECO:0000313" key="2">
    <source>
        <dbReference type="Proteomes" id="UP000299084"/>
    </source>
</evidence>
<dbReference type="Proteomes" id="UP000299084">
    <property type="component" value="Unassembled WGS sequence"/>
</dbReference>
<protein>
    <submittedName>
        <fullName evidence="1">Uncharacterized protein</fullName>
    </submittedName>
</protein>
<accession>A0A5N4CUQ9</accession>
<sequence length="103" mass="10789">MCLLPPGCSPAPIVGLIDTHSPFRPQQAAPAALPVSDLSPGAVQGLLGKGLPQTLLVPESIFNPSQDMLVDGAGSGSRKQLWKLRPKPCKPACARHTRNTEEG</sequence>
<gene>
    <name evidence="1" type="ORF">Cadr_000020854</name>
</gene>
<proteinExistence type="predicted"/>
<dbReference type="EMBL" id="JWIN03000019">
    <property type="protein sequence ID" value="KAB1262582.1"/>
    <property type="molecule type" value="Genomic_DNA"/>
</dbReference>